<name>A0ABU0AMZ5_9BACI</name>
<reference evidence="1 2" key="1">
    <citation type="submission" date="2023-07" db="EMBL/GenBank/DDBJ databases">
        <title>Genomic Encyclopedia of Type Strains, Phase IV (KMG-IV): sequencing the most valuable type-strain genomes for metagenomic binning, comparative biology and taxonomic classification.</title>
        <authorList>
            <person name="Goeker M."/>
        </authorList>
    </citation>
    <scope>NUCLEOTIDE SEQUENCE [LARGE SCALE GENOMIC DNA]</scope>
    <source>
        <strain evidence="1 2">DSM 23494</strain>
    </source>
</reference>
<dbReference type="EMBL" id="JAUSUB010000017">
    <property type="protein sequence ID" value="MDQ0271758.1"/>
    <property type="molecule type" value="Genomic_DNA"/>
</dbReference>
<dbReference type="Proteomes" id="UP001238088">
    <property type="component" value="Unassembled WGS sequence"/>
</dbReference>
<proteinExistence type="predicted"/>
<sequence>MQYLNCRVIICWCIPNIYLGNGSYCPCFCDFAWGFCKRLFLPCLLLFGWGVVRCRRSQGCFRILCCFSQVVVDFLSRGLAFRGASGEPPRPWSLAPFCSNQLFFNGFVLSKPTRKTRGALLILRHFIRRASRKGVLYLSGRLS</sequence>
<evidence type="ECO:0000313" key="2">
    <source>
        <dbReference type="Proteomes" id="UP001238088"/>
    </source>
</evidence>
<keyword evidence="2" id="KW-1185">Reference proteome</keyword>
<accession>A0ABU0AMZ5</accession>
<protein>
    <submittedName>
        <fullName evidence="1">Uncharacterized protein</fullName>
    </submittedName>
</protein>
<organism evidence="1 2">
    <name type="scientific">Cytobacillus purgationiresistens</name>
    <dbReference type="NCBI Taxonomy" id="863449"/>
    <lineage>
        <taxon>Bacteria</taxon>
        <taxon>Bacillati</taxon>
        <taxon>Bacillota</taxon>
        <taxon>Bacilli</taxon>
        <taxon>Bacillales</taxon>
        <taxon>Bacillaceae</taxon>
        <taxon>Cytobacillus</taxon>
    </lineage>
</organism>
<comment type="caution">
    <text evidence="1">The sequence shown here is derived from an EMBL/GenBank/DDBJ whole genome shotgun (WGS) entry which is preliminary data.</text>
</comment>
<evidence type="ECO:0000313" key="1">
    <source>
        <dbReference type="EMBL" id="MDQ0271758.1"/>
    </source>
</evidence>
<gene>
    <name evidence="1" type="ORF">J2S17_003646</name>
</gene>